<reference evidence="6 7" key="1">
    <citation type="journal article" date="2012" name="Int. J. Syst. Evol. Microbiol.">
        <title>Vibrio caribbeanicus sp. nov., isolated from the marine sponge Scleritoderma cyanea.</title>
        <authorList>
            <person name="Hoffmann M."/>
            <person name="Monday S.R."/>
            <person name="Allard M.W."/>
            <person name="Strain E.A."/>
            <person name="Whittaker P."/>
            <person name="Naum M."/>
            <person name="McCarthy P.J."/>
            <person name="Lopez J.V."/>
            <person name="Fischer M."/>
            <person name="Brown E.W."/>
        </authorList>
    </citation>
    <scope>NUCLEOTIDE SEQUENCE [LARGE SCALE GENOMIC DNA]</scope>
    <source>
        <strain evidence="6 7">ATCC BAA-2122</strain>
    </source>
</reference>
<dbReference type="EMBL" id="AEIU01000125">
    <property type="protein sequence ID" value="EFP94633.1"/>
    <property type="molecule type" value="Genomic_DNA"/>
</dbReference>
<dbReference type="InterPro" id="IPR000847">
    <property type="entry name" value="LysR_HTH_N"/>
</dbReference>
<accession>E3BQP7</accession>
<name>E3BQP7_9VIBR</name>
<protein>
    <submittedName>
        <fullName evidence="6">Transcriptional regulator</fullName>
    </submittedName>
</protein>
<keyword evidence="4" id="KW-0804">Transcription</keyword>
<comment type="similarity">
    <text evidence="1">Belongs to the LysR transcriptional regulatory family.</text>
</comment>
<feature type="domain" description="HTH lysR-type" evidence="5">
    <location>
        <begin position="4"/>
        <end position="61"/>
    </location>
</feature>
<dbReference type="Gene3D" id="3.40.190.10">
    <property type="entry name" value="Periplasmic binding protein-like II"/>
    <property type="match status" value="2"/>
</dbReference>
<dbReference type="Gene3D" id="1.10.10.10">
    <property type="entry name" value="Winged helix-like DNA-binding domain superfamily/Winged helix DNA-binding domain"/>
    <property type="match status" value="1"/>
</dbReference>
<sequence length="311" mass="34700">MSNLDLNLLAVFDAIMSEGSITKAASKVGMTQPAVSNAVSRMRLVWNDPLFIKSGRGIKPTPKAEALWQQFRQPLLDIRQIATNEKFDVKTSDRIFRLGITEPSVDMILRPLRSVLETEASQIRIHSVPIYGNAEEMLSDASIDIAVDFYAGNLKKIHSSRLFSNRLVCVVRRDHRLLKTLDTNGKVPLKQYLLEDHLIVSLSGEPQATVDDVLTPLGVKRKVAMTVNYFSSIPVILKDSNLVCVTPQSVVASSVRNGELRVVPLSFDIEPAPISLLWHDRQDRDTGSIWMRQLISKVTSTETAKLASYFS</sequence>
<comment type="caution">
    <text evidence="6">The sequence shown here is derived from an EMBL/GenBank/DDBJ whole genome shotgun (WGS) entry which is preliminary data.</text>
</comment>
<evidence type="ECO:0000256" key="4">
    <source>
        <dbReference type="ARBA" id="ARBA00023163"/>
    </source>
</evidence>
<dbReference type="GO" id="GO:0003700">
    <property type="term" value="F:DNA-binding transcription factor activity"/>
    <property type="evidence" value="ECO:0007669"/>
    <property type="project" value="InterPro"/>
</dbReference>
<keyword evidence="3" id="KW-0238">DNA-binding</keyword>
<keyword evidence="7" id="KW-1185">Reference proteome</keyword>
<evidence type="ECO:0000313" key="6">
    <source>
        <dbReference type="EMBL" id="EFP94633.1"/>
    </source>
</evidence>
<proteinExistence type="inferred from homology"/>
<evidence type="ECO:0000256" key="3">
    <source>
        <dbReference type="ARBA" id="ARBA00023125"/>
    </source>
</evidence>
<dbReference type="Proteomes" id="UP000002943">
    <property type="component" value="Unassembled WGS sequence"/>
</dbReference>
<dbReference type="SUPFAM" id="SSF53850">
    <property type="entry name" value="Periplasmic binding protein-like II"/>
    <property type="match status" value="1"/>
</dbReference>
<dbReference type="CDD" id="cd08417">
    <property type="entry name" value="PBP2_Nitroaromatics_like"/>
    <property type="match status" value="1"/>
</dbReference>
<keyword evidence="2" id="KW-0805">Transcription regulation</keyword>
<dbReference type="PANTHER" id="PTHR30118:SF15">
    <property type="entry name" value="TRANSCRIPTIONAL REGULATORY PROTEIN"/>
    <property type="match status" value="1"/>
</dbReference>
<evidence type="ECO:0000313" key="7">
    <source>
        <dbReference type="Proteomes" id="UP000002943"/>
    </source>
</evidence>
<evidence type="ECO:0000259" key="5">
    <source>
        <dbReference type="PROSITE" id="PS50931"/>
    </source>
</evidence>
<dbReference type="AlphaFoldDB" id="E3BQP7"/>
<dbReference type="GO" id="GO:0003677">
    <property type="term" value="F:DNA binding"/>
    <property type="evidence" value="ECO:0007669"/>
    <property type="project" value="UniProtKB-KW"/>
</dbReference>
<dbReference type="SUPFAM" id="SSF46785">
    <property type="entry name" value="Winged helix' DNA-binding domain"/>
    <property type="match status" value="1"/>
</dbReference>
<dbReference type="OrthoDB" id="8839911at2"/>
<dbReference type="InterPro" id="IPR036390">
    <property type="entry name" value="WH_DNA-bd_sf"/>
</dbReference>
<dbReference type="RefSeq" id="WP_009603541.1">
    <property type="nucleotide sequence ID" value="NZ_AEIU01000125.1"/>
</dbReference>
<dbReference type="eggNOG" id="COG0583">
    <property type="taxonomic scope" value="Bacteria"/>
</dbReference>
<evidence type="ECO:0000256" key="2">
    <source>
        <dbReference type="ARBA" id="ARBA00023015"/>
    </source>
</evidence>
<dbReference type="Pfam" id="PF00126">
    <property type="entry name" value="HTH_1"/>
    <property type="match status" value="1"/>
</dbReference>
<dbReference type="PANTHER" id="PTHR30118">
    <property type="entry name" value="HTH-TYPE TRANSCRIPTIONAL REGULATOR LEUO-RELATED"/>
    <property type="match status" value="1"/>
</dbReference>
<dbReference type="InterPro" id="IPR050389">
    <property type="entry name" value="LysR-type_TF"/>
</dbReference>
<dbReference type="InterPro" id="IPR005119">
    <property type="entry name" value="LysR_subst-bd"/>
</dbReference>
<dbReference type="Pfam" id="PF03466">
    <property type="entry name" value="LysR_substrate"/>
    <property type="match status" value="1"/>
</dbReference>
<gene>
    <name evidence="6" type="ORF">VIBC2010_16449</name>
</gene>
<dbReference type="PROSITE" id="PS50931">
    <property type="entry name" value="HTH_LYSR"/>
    <property type="match status" value="1"/>
</dbReference>
<evidence type="ECO:0000256" key="1">
    <source>
        <dbReference type="ARBA" id="ARBA00009437"/>
    </source>
</evidence>
<dbReference type="InterPro" id="IPR036388">
    <property type="entry name" value="WH-like_DNA-bd_sf"/>
</dbReference>
<dbReference type="InterPro" id="IPR037402">
    <property type="entry name" value="YidZ_PBP2"/>
</dbReference>
<organism evidence="6 7">
    <name type="scientific">Vibrio caribbeanicus ATCC BAA-2122</name>
    <dbReference type="NCBI Taxonomy" id="796620"/>
    <lineage>
        <taxon>Bacteria</taxon>
        <taxon>Pseudomonadati</taxon>
        <taxon>Pseudomonadota</taxon>
        <taxon>Gammaproteobacteria</taxon>
        <taxon>Vibrionales</taxon>
        <taxon>Vibrionaceae</taxon>
        <taxon>Vibrio</taxon>
    </lineage>
</organism>